<protein>
    <submittedName>
        <fullName evidence="2">Uncharacterized protein</fullName>
    </submittedName>
</protein>
<evidence type="ECO:0000256" key="1">
    <source>
        <dbReference type="SAM" id="Phobius"/>
    </source>
</evidence>
<reference evidence="2 3" key="1">
    <citation type="submission" date="2016-07" db="EMBL/GenBank/DDBJ databases">
        <title>Pervasive Adenine N6-methylation of Active Genes in Fungi.</title>
        <authorList>
            <consortium name="DOE Joint Genome Institute"/>
            <person name="Mondo S.J."/>
            <person name="Dannebaum R.O."/>
            <person name="Kuo R.C."/>
            <person name="Labutti K."/>
            <person name="Haridas S."/>
            <person name="Kuo A."/>
            <person name="Salamov A."/>
            <person name="Ahrendt S.R."/>
            <person name="Lipzen A."/>
            <person name="Sullivan W."/>
            <person name="Andreopoulos W.B."/>
            <person name="Clum A."/>
            <person name="Lindquist E."/>
            <person name="Daum C."/>
            <person name="Ramamoorthy G.K."/>
            <person name="Gryganskyi A."/>
            <person name="Culley D."/>
            <person name="Magnuson J.K."/>
            <person name="James T.Y."/>
            <person name="O'Malley M.A."/>
            <person name="Stajich J.E."/>
            <person name="Spatafora J.W."/>
            <person name="Visel A."/>
            <person name="Grigoriev I.V."/>
        </authorList>
    </citation>
    <scope>NUCLEOTIDE SEQUENCE [LARGE SCALE GENOMIC DNA]</scope>
    <source>
        <strain evidence="2 3">NRRL 3116</strain>
    </source>
</reference>
<keyword evidence="1" id="KW-1133">Transmembrane helix</keyword>
<evidence type="ECO:0000313" key="3">
    <source>
        <dbReference type="Proteomes" id="UP000193648"/>
    </source>
</evidence>
<gene>
    <name evidence="2" type="ORF">BCR41DRAFT_387033</name>
</gene>
<feature type="transmembrane region" description="Helical" evidence="1">
    <location>
        <begin position="115"/>
        <end position="133"/>
    </location>
</feature>
<organism evidence="2 3">
    <name type="scientific">Lobosporangium transversale</name>
    <dbReference type="NCBI Taxonomy" id="64571"/>
    <lineage>
        <taxon>Eukaryota</taxon>
        <taxon>Fungi</taxon>
        <taxon>Fungi incertae sedis</taxon>
        <taxon>Mucoromycota</taxon>
        <taxon>Mortierellomycotina</taxon>
        <taxon>Mortierellomycetes</taxon>
        <taxon>Mortierellales</taxon>
        <taxon>Mortierellaceae</taxon>
        <taxon>Lobosporangium</taxon>
    </lineage>
</organism>
<dbReference type="AlphaFoldDB" id="A0A1Y2GMR1"/>
<keyword evidence="3" id="KW-1185">Reference proteome</keyword>
<comment type="caution">
    <text evidence="2">The sequence shown here is derived from an EMBL/GenBank/DDBJ whole genome shotgun (WGS) entry which is preliminary data.</text>
</comment>
<dbReference type="EMBL" id="MCFF01000022">
    <property type="protein sequence ID" value="ORZ13790.1"/>
    <property type="molecule type" value="Genomic_DNA"/>
</dbReference>
<keyword evidence="1" id="KW-0472">Membrane</keyword>
<evidence type="ECO:0000313" key="2">
    <source>
        <dbReference type="EMBL" id="ORZ13790.1"/>
    </source>
</evidence>
<dbReference type="Proteomes" id="UP000193648">
    <property type="component" value="Unassembled WGS sequence"/>
</dbReference>
<dbReference type="InParanoid" id="A0A1Y2GMR1"/>
<dbReference type="GeneID" id="33569698"/>
<proteinExistence type="predicted"/>
<accession>A0A1Y2GMR1</accession>
<keyword evidence="1" id="KW-0812">Transmembrane</keyword>
<dbReference type="RefSeq" id="XP_021880574.1">
    <property type="nucleotide sequence ID" value="XM_022027855.1"/>
</dbReference>
<name>A0A1Y2GMR1_9FUNG</name>
<feature type="transmembrane region" description="Helical" evidence="1">
    <location>
        <begin position="84"/>
        <end position="103"/>
    </location>
</feature>
<sequence>MRVLIAIDVPEPRCAKLRQKEWLSLNYTRSEKLFGLLSSHSYAAPPPQRASTQLLIDVQQYCTAGSSVLPLCSYNQRHMLNMPCFGPSSALILFFLPCMYPLPSTPAPIPAPIPMLLPNLISVPIITTILVLVPSSNHRFISSSTPPSSSVQIVSQQLTIGLAEMKLSPSRYW</sequence>